<name>A0A930VIP9_9ACTN</name>
<accession>A0A930VIP9</accession>
<evidence type="ECO:0000313" key="2">
    <source>
        <dbReference type="EMBL" id="MBF4768279.1"/>
    </source>
</evidence>
<evidence type="ECO:0000256" key="1">
    <source>
        <dbReference type="SAM" id="SignalP"/>
    </source>
</evidence>
<sequence>MRLTRLVTAMAACGLVLLIALAPSSAFSATAAGSRELPRREMNDEVFVNDQGWLIFRGDVDPGWAHKRVQIYKRLCKGCAWKLVRQPMTDGAGRWRTRIYAPRTGYWYWKGVVPKSGDYSRSFTQVYRTYVT</sequence>
<dbReference type="RefSeq" id="WP_194696414.1">
    <property type="nucleotide sequence ID" value="NZ_JADKPO010000012.1"/>
</dbReference>
<reference evidence="2" key="1">
    <citation type="submission" date="2020-11" db="EMBL/GenBank/DDBJ databases">
        <title>Nocardioides cynanchi sp. nov., isolated from soil of rhizosphere of Cynanchum wilfordii.</title>
        <authorList>
            <person name="Lee J.-S."/>
            <person name="Suh M.K."/>
            <person name="Kim J.-S."/>
        </authorList>
    </citation>
    <scope>NUCLEOTIDE SEQUENCE</scope>
    <source>
        <strain evidence="2">KCTC 19276</strain>
    </source>
</reference>
<dbReference type="Proteomes" id="UP000660668">
    <property type="component" value="Unassembled WGS sequence"/>
</dbReference>
<keyword evidence="3" id="KW-1185">Reference proteome</keyword>
<feature type="signal peptide" evidence="1">
    <location>
        <begin position="1"/>
        <end position="28"/>
    </location>
</feature>
<protein>
    <recommendedName>
        <fullName evidence="4">Secreted protein</fullName>
    </recommendedName>
</protein>
<comment type="caution">
    <text evidence="2">The sequence shown here is derived from an EMBL/GenBank/DDBJ whole genome shotgun (WGS) entry which is preliminary data.</text>
</comment>
<proteinExistence type="predicted"/>
<keyword evidence="1" id="KW-0732">Signal</keyword>
<gene>
    <name evidence="2" type="ORF">ISU10_10905</name>
</gene>
<evidence type="ECO:0000313" key="3">
    <source>
        <dbReference type="Proteomes" id="UP000660668"/>
    </source>
</evidence>
<evidence type="ECO:0008006" key="4">
    <source>
        <dbReference type="Google" id="ProtNLM"/>
    </source>
</evidence>
<feature type="chain" id="PRO_5037152146" description="Secreted protein" evidence="1">
    <location>
        <begin position="29"/>
        <end position="132"/>
    </location>
</feature>
<dbReference type="EMBL" id="JADKPO010000012">
    <property type="protein sequence ID" value="MBF4768279.1"/>
    <property type="molecule type" value="Genomic_DNA"/>
</dbReference>
<organism evidence="2 3">
    <name type="scientific">Nocardioides agariphilus</name>
    <dbReference type="NCBI Taxonomy" id="433664"/>
    <lineage>
        <taxon>Bacteria</taxon>
        <taxon>Bacillati</taxon>
        <taxon>Actinomycetota</taxon>
        <taxon>Actinomycetes</taxon>
        <taxon>Propionibacteriales</taxon>
        <taxon>Nocardioidaceae</taxon>
        <taxon>Nocardioides</taxon>
    </lineage>
</organism>
<dbReference type="AlphaFoldDB" id="A0A930VIP9"/>